<dbReference type="PANTHER" id="PTHR43507:SF1">
    <property type="entry name" value="NADH-UBIQUINONE OXIDOREDUCTASE CHAIN 4"/>
    <property type="match status" value="1"/>
</dbReference>
<dbReference type="RefSeq" id="WP_097653848.1">
    <property type="nucleotide sequence ID" value="NZ_LYXE01000110.1"/>
</dbReference>
<feature type="transmembrane region" description="Helical" evidence="7">
    <location>
        <begin position="118"/>
        <end position="136"/>
    </location>
</feature>
<feature type="domain" description="NADH:quinone oxidoreductase/Mrp antiporter transmembrane" evidence="8">
    <location>
        <begin position="136"/>
        <end position="443"/>
    </location>
</feature>
<organism evidence="9 10">
    <name type="scientific">Candidatus Chloroploca asiatica</name>
    <dbReference type="NCBI Taxonomy" id="1506545"/>
    <lineage>
        <taxon>Bacteria</taxon>
        <taxon>Bacillati</taxon>
        <taxon>Chloroflexota</taxon>
        <taxon>Chloroflexia</taxon>
        <taxon>Chloroflexales</taxon>
        <taxon>Chloroflexineae</taxon>
        <taxon>Oscillochloridaceae</taxon>
        <taxon>Candidatus Chloroploca</taxon>
    </lineage>
</organism>
<dbReference type="GO" id="GO:0003954">
    <property type="term" value="F:NADH dehydrogenase activity"/>
    <property type="evidence" value="ECO:0007669"/>
    <property type="project" value="TreeGrafter"/>
</dbReference>
<dbReference type="InterPro" id="IPR010227">
    <property type="entry name" value="NADH_Q_OxRdtase_chainM/4"/>
</dbReference>
<feature type="transmembrane region" description="Helical" evidence="7">
    <location>
        <begin position="355"/>
        <end position="373"/>
    </location>
</feature>
<keyword evidence="4 7" id="KW-1133">Transmembrane helix</keyword>
<dbReference type="GO" id="GO:0016020">
    <property type="term" value="C:membrane"/>
    <property type="evidence" value="ECO:0007669"/>
    <property type="project" value="UniProtKB-SubCell"/>
</dbReference>
<gene>
    <name evidence="9" type="ORF">A9Q02_03315</name>
</gene>
<comment type="caution">
    <text evidence="9">The sequence shown here is derived from an EMBL/GenBank/DDBJ whole genome shotgun (WGS) entry which is preliminary data.</text>
</comment>
<proteinExistence type="inferred from homology"/>
<dbReference type="Proteomes" id="UP000220922">
    <property type="component" value="Unassembled WGS sequence"/>
</dbReference>
<feature type="transmembrane region" description="Helical" evidence="7">
    <location>
        <begin position="232"/>
        <end position="254"/>
    </location>
</feature>
<protein>
    <submittedName>
        <fullName evidence="9">NADH:ubiquinone oxidoreductase subunit M</fullName>
    </submittedName>
</protein>
<feature type="transmembrane region" description="Helical" evidence="7">
    <location>
        <begin position="385"/>
        <end position="410"/>
    </location>
</feature>
<dbReference type="EMBL" id="LYXE01000110">
    <property type="protein sequence ID" value="PDV98124.1"/>
    <property type="molecule type" value="Genomic_DNA"/>
</dbReference>
<evidence type="ECO:0000256" key="5">
    <source>
        <dbReference type="ARBA" id="ARBA00023136"/>
    </source>
</evidence>
<comment type="subcellular location">
    <subcellularLocation>
        <location evidence="1">Endomembrane system</location>
        <topology evidence="1">Multi-pass membrane protein</topology>
    </subcellularLocation>
    <subcellularLocation>
        <location evidence="6">Membrane</location>
        <topology evidence="6">Multi-pass membrane protein</topology>
    </subcellularLocation>
</comment>
<feature type="transmembrane region" description="Helical" evidence="7">
    <location>
        <begin position="80"/>
        <end position="106"/>
    </location>
</feature>
<dbReference type="PRINTS" id="PR01437">
    <property type="entry name" value="NUOXDRDTASE4"/>
</dbReference>
<keyword evidence="9" id="KW-0830">Ubiquinone</keyword>
<dbReference type="GO" id="GO:0008137">
    <property type="term" value="F:NADH dehydrogenase (ubiquinone) activity"/>
    <property type="evidence" value="ECO:0007669"/>
    <property type="project" value="InterPro"/>
</dbReference>
<keyword evidence="10" id="KW-1185">Reference proteome</keyword>
<dbReference type="AlphaFoldDB" id="A0A2H3KJL3"/>
<dbReference type="NCBIfam" id="TIGR01972">
    <property type="entry name" value="NDH_I_M"/>
    <property type="match status" value="1"/>
</dbReference>
<evidence type="ECO:0000256" key="3">
    <source>
        <dbReference type="ARBA" id="ARBA00022692"/>
    </source>
</evidence>
<dbReference type="GO" id="GO:0048039">
    <property type="term" value="F:ubiquinone binding"/>
    <property type="evidence" value="ECO:0007669"/>
    <property type="project" value="TreeGrafter"/>
</dbReference>
<sequence length="518" mass="56133">MQVPILSLVLWLPALGALLLLTVPRRSDELARRIALVVAVVTFLVSLTLPLRFVPASALGAGPVTMQFAETLPWLPSWGISYSLAIDGISLWLVMLTTFLTPIVVLSTWDSVHKEVRNFQILLLLLTTAMLGVFMAQDLLLFYIFWEFTLIPMTFLIGIWGGSNRVYAARKFFLYTFAGSVLMLLAVIGLYVLHRESIAVSQPGYQGTLNFGEIVADLRSGAFVLETATERLLFGAFFLAFAIKVPLWPFHTWLPDAHVEAPTAGSVVLAGVLLKLGGYGMIRYCLTLFPEASRWAAPAIGVLAVIGIIYGAIVAFAQTDMKKLVAYSSVSHMGFIVLGIFALNSEGITGAIIQMINHGLSTGALFLIVGVLYERRHTREMAAYSGIWTVMPIYAGITLLVALSSAGLPGLNGFIGEFVIMQGAFLAPELGWPFLAFAVLGVVLAAIYLLKLYREVFMGEVNEASAGLPDLNQRELVTLVALCIPIVIIGLYPGFLFGPMQSSVAEVVNGLVPVVAGR</sequence>
<dbReference type="PANTHER" id="PTHR43507">
    <property type="entry name" value="NADH-UBIQUINONE OXIDOREDUCTASE CHAIN 4"/>
    <property type="match status" value="1"/>
</dbReference>
<evidence type="ECO:0000313" key="10">
    <source>
        <dbReference type="Proteomes" id="UP000220922"/>
    </source>
</evidence>
<evidence type="ECO:0000256" key="2">
    <source>
        <dbReference type="ARBA" id="ARBA00009025"/>
    </source>
</evidence>
<dbReference type="OrthoDB" id="9807568at2"/>
<dbReference type="Pfam" id="PF00361">
    <property type="entry name" value="Proton_antipo_M"/>
    <property type="match status" value="1"/>
</dbReference>
<feature type="transmembrane region" description="Helical" evidence="7">
    <location>
        <begin position="324"/>
        <end position="343"/>
    </location>
</feature>
<feature type="transmembrane region" description="Helical" evidence="7">
    <location>
        <begin position="295"/>
        <end position="317"/>
    </location>
</feature>
<feature type="transmembrane region" description="Helical" evidence="7">
    <location>
        <begin position="6"/>
        <end position="23"/>
    </location>
</feature>
<feature type="transmembrane region" description="Helical" evidence="7">
    <location>
        <begin position="35"/>
        <end position="60"/>
    </location>
</feature>
<keyword evidence="3 6" id="KW-0812">Transmembrane</keyword>
<evidence type="ECO:0000313" key="9">
    <source>
        <dbReference type="EMBL" id="PDV98124.1"/>
    </source>
</evidence>
<feature type="transmembrane region" description="Helical" evidence="7">
    <location>
        <begin position="430"/>
        <end position="450"/>
    </location>
</feature>
<evidence type="ECO:0000259" key="8">
    <source>
        <dbReference type="Pfam" id="PF00361"/>
    </source>
</evidence>
<evidence type="ECO:0000256" key="7">
    <source>
        <dbReference type="SAM" id="Phobius"/>
    </source>
</evidence>
<evidence type="ECO:0000256" key="6">
    <source>
        <dbReference type="RuleBase" id="RU000320"/>
    </source>
</evidence>
<keyword evidence="5 7" id="KW-0472">Membrane</keyword>
<dbReference type="GO" id="GO:0015990">
    <property type="term" value="P:electron transport coupled proton transport"/>
    <property type="evidence" value="ECO:0007669"/>
    <property type="project" value="TreeGrafter"/>
</dbReference>
<evidence type="ECO:0000256" key="4">
    <source>
        <dbReference type="ARBA" id="ARBA00022989"/>
    </source>
</evidence>
<feature type="transmembrane region" description="Helical" evidence="7">
    <location>
        <begin position="172"/>
        <end position="193"/>
    </location>
</feature>
<feature type="transmembrane region" description="Helical" evidence="7">
    <location>
        <begin position="266"/>
        <end position="289"/>
    </location>
</feature>
<feature type="transmembrane region" description="Helical" evidence="7">
    <location>
        <begin position="142"/>
        <end position="160"/>
    </location>
</feature>
<dbReference type="InterPro" id="IPR001750">
    <property type="entry name" value="ND/Mrp_TM"/>
</dbReference>
<reference evidence="9 10" key="1">
    <citation type="submission" date="2016-05" db="EMBL/GenBank/DDBJ databases">
        <authorList>
            <person name="Lavstsen T."/>
            <person name="Jespersen J.S."/>
        </authorList>
    </citation>
    <scope>NUCLEOTIDE SEQUENCE [LARGE SCALE GENOMIC DNA]</scope>
    <source>
        <strain evidence="9 10">B7-9</strain>
    </source>
</reference>
<name>A0A2H3KJL3_9CHLR</name>
<dbReference type="InterPro" id="IPR003918">
    <property type="entry name" value="NADH_UbQ_OxRdtase"/>
</dbReference>
<comment type="similarity">
    <text evidence="2">Belongs to the complex I subunit 4 family.</text>
</comment>
<feature type="transmembrane region" description="Helical" evidence="7">
    <location>
        <begin position="476"/>
        <end position="495"/>
    </location>
</feature>
<evidence type="ECO:0000256" key="1">
    <source>
        <dbReference type="ARBA" id="ARBA00004127"/>
    </source>
</evidence>
<dbReference type="GO" id="GO:0012505">
    <property type="term" value="C:endomembrane system"/>
    <property type="evidence" value="ECO:0007669"/>
    <property type="project" value="UniProtKB-SubCell"/>
</dbReference>
<dbReference type="GO" id="GO:0042773">
    <property type="term" value="P:ATP synthesis coupled electron transport"/>
    <property type="evidence" value="ECO:0007669"/>
    <property type="project" value="InterPro"/>
</dbReference>
<accession>A0A2H3KJL3</accession>